<evidence type="ECO:0000313" key="3">
    <source>
        <dbReference type="Proteomes" id="UP000824120"/>
    </source>
</evidence>
<comment type="caution">
    <text evidence="2">The sequence shown here is derived from an EMBL/GenBank/DDBJ whole genome shotgun (WGS) entry which is preliminary data.</text>
</comment>
<dbReference type="AlphaFoldDB" id="A0A9J6B4E6"/>
<feature type="domain" description="DUF4283" evidence="1">
    <location>
        <begin position="110"/>
        <end position="168"/>
    </location>
</feature>
<gene>
    <name evidence="2" type="ORF">H5410_002980</name>
</gene>
<feature type="non-terminal residue" evidence="2">
    <location>
        <position position="1"/>
    </location>
</feature>
<organism evidence="2 3">
    <name type="scientific">Solanum commersonii</name>
    <name type="common">Commerson's wild potato</name>
    <name type="synonym">Commerson's nightshade</name>
    <dbReference type="NCBI Taxonomy" id="4109"/>
    <lineage>
        <taxon>Eukaryota</taxon>
        <taxon>Viridiplantae</taxon>
        <taxon>Streptophyta</taxon>
        <taxon>Embryophyta</taxon>
        <taxon>Tracheophyta</taxon>
        <taxon>Spermatophyta</taxon>
        <taxon>Magnoliopsida</taxon>
        <taxon>eudicotyledons</taxon>
        <taxon>Gunneridae</taxon>
        <taxon>Pentapetalae</taxon>
        <taxon>asterids</taxon>
        <taxon>lamiids</taxon>
        <taxon>Solanales</taxon>
        <taxon>Solanaceae</taxon>
        <taxon>Solanoideae</taxon>
        <taxon>Solaneae</taxon>
        <taxon>Solanum</taxon>
    </lineage>
</organism>
<name>A0A9J6B4E6_SOLCO</name>
<sequence>ASGVQGLFVQRKQTLDKWWSASCVLWRTLKCTNLHLVGNGERTATQRHREEEISQVKHSGQAQRKLELNSEAPEAPLSNFFSTNLTYTPPVIVEGEKVVEILTEDVAQDNEKWAPSIVVYMVGKTPSIGAVERFILGQGTFSAKPVILYHRDGYFVLRFANEEEWDMVPCLVPQFNSKEEILTTTPLWIKLPNLPLNCWNPKVLSKMGSSFGKPQYADECTTQVNRISFARILVEVDITKPLPKVIKIHVPKGRVLEQKIWFEWKPTFCQKCLQVGHSCVDKLAAHPQVQKKSQGQGQKKEWIPIIVLPQAQEVTDQPEIDVARYNKSWLWINFKKQVMAMDPLFSDLSPLGLIVDEQKDSQKRPFRLYNSIGKHPEFRDRVQADW</sequence>
<proteinExistence type="predicted"/>
<dbReference type="Pfam" id="PF14111">
    <property type="entry name" value="DUF4283"/>
    <property type="match status" value="1"/>
</dbReference>
<dbReference type="InterPro" id="IPR025558">
    <property type="entry name" value="DUF4283"/>
</dbReference>
<accession>A0A9J6B4E6</accession>
<dbReference type="OrthoDB" id="1939300at2759"/>
<dbReference type="EMBL" id="JACXVP010000001">
    <property type="protein sequence ID" value="KAG5631263.1"/>
    <property type="molecule type" value="Genomic_DNA"/>
</dbReference>
<evidence type="ECO:0000259" key="1">
    <source>
        <dbReference type="Pfam" id="PF14111"/>
    </source>
</evidence>
<dbReference type="PANTHER" id="PTHR33233">
    <property type="entry name" value="ENDONUCLEASE/EXONUCLEASE/PHOSPHATASE"/>
    <property type="match status" value="1"/>
</dbReference>
<protein>
    <recommendedName>
        <fullName evidence="1">DUF4283 domain-containing protein</fullName>
    </recommendedName>
</protein>
<keyword evidence="3" id="KW-1185">Reference proteome</keyword>
<evidence type="ECO:0000313" key="2">
    <source>
        <dbReference type="EMBL" id="KAG5631263.1"/>
    </source>
</evidence>
<reference evidence="2 3" key="1">
    <citation type="submission" date="2020-09" db="EMBL/GenBank/DDBJ databases">
        <title>De no assembly of potato wild relative species, Solanum commersonii.</title>
        <authorList>
            <person name="Cho K."/>
        </authorList>
    </citation>
    <scope>NUCLEOTIDE SEQUENCE [LARGE SCALE GENOMIC DNA]</scope>
    <source>
        <strain evidence="2">LZ3.2</strain>
        <tissue evidence="2">Leaf</tissue>
    </source>
</reference>
<dbReference type="Proteomes" id="UP000824120">
    <property type="component" value="Chromosome 1"/>
</dbReference>
<dbReference type="PANTHER" id="PTHR33233:SF14">
    <property type="entry name" value="ENDONUCLEASE_EXONUCLEASE_PHOSPHATASE"/>
    <property type="match status" value="1"/>
</dbReference>